<protein>
    <submittedName>
        <fullName evidence="3">Uncharacterized protein</fullName>
    </submittedName>
</protein>
<keyword evidence="2" id="KW-1133">Transmembrane helix</keyword>
<dbReference type="GO" id="GO:0071786">
    <property type="term" value="P:endoplasmic reticulum tubular network organization"/>
    <property type="evidence" value="ECO:0000318"/>
    <property type="project" value="GO_Central"/>
</dbReference>
<sequence length="305" mass="32315">MGQWFSRAGTDTYYANYEKSFERLEKDSAKILDRRVKRRKRMDAVSNVGFWATALAICLAVLLTAYLQQVGSQQWYKKSVTILAAFAVPLVLALLSRGVLWTMRFGETRDERFLRKLMDAKRKMIKDLKDSTRFEKTMALIKKYDPDEQAAGSPRLAGSGGLRRRPSTTANGAGAPGANGASRTPSIAPTPRAGTGTPGGMLMRPAAAAASAAVSVAAGTGKALMPVFESLASNLVGAGDNPVLLYEAAALRDENSALKARLAEIEAKLGLQAGVPGTEEEQPSAPAAGGVDASPPQKARVASSG</sequence>
<proteinExistence type="predicted"/>
<dbReference type="OMA" id="TYYANYE"/>
<feature type="transmembrane region" description="Helical" evidence="2">
    <location>
        <begin position="79"/>
        <end position="100"/>
    </location>
</feature>
<dbReference type="OrthoDB" id="535283at2759"/>
<dbReference type="AlphaFoldDB" id="A8IFY7"/>
<dbReference type="eggNOG" id="ENOG502T2SI">
    <property type="taxonomic scope" value="Eukaryota"/>
</dbReference>
<dbReference type="GeneID" id="5729094"/>
<dbReference type="STRING" id="3055.A8IFY7"/>
<dbReference type="RefSeq" id="XP_001703394.1">
    <property type="nucleotide sequence ID" value="XM_001703342.2"/>
</dbReference>
<keyword evidence="2" id="KW-0812">Transmembrane</keyword>
<dbReference type="KEGG" id="cre:CHLRE_03g161750v5"/>
<dbReference type="PANTHER" id="PTHR22166">
    <property type="entry name" value="ENDOPLASMIC RETICULUM JUNCTION FORMATION PROTEIN LUNAPARK"/>
    <property type="match status" value="1"/>
</dbReference>
<dbReference type="PANTHER" id="PTHR22166:SF12">
    <property type="entry name" value="ENDOPLASMIC RETICULUM JUNCTION FORMATION PROTEIN LUNAPARK"/>
    <property type="match status" value="1"/>
</dbReference>
<keyword evidence="2" id="KW-0472">Membrane</keyword>
<dbReference type="HOGENOM" id="CLU_913241_0_0_1"/>
<dbReference type="InterPro" id="IPR040115">
    <property type="entry name" value="Lnp"/>
</dbReference>
<dbReference type="InParanoid" id="A8IFY7"/>
<dbReference type="EMBL" id="CM008964">
    <property type="protein sequence ID" value="PNW84870.1"/>
    <property type="molecule type" value="Genomic_DNA"/>
</dbReference>
<evidence type="ECO:0000313" key="3">
    <source>
        <dbReference type="EMBL" id="PNW84870.1"/>
    </source>
</evidence>
<dbReference type="Gramene" id="PNW84870">
    <property type="protein sequence ID" value="PNW84870"/>
    <property type="gene ID" value="CHLRE_03g161750v5"/>
</dbReference>
<reference evidence="3 4" key="1">
    <citation type="journal article" date="2007" name="Science">
        <title>The Chlamydomonas genome reveals the evolution of key animal and plant functions.</title>
        <authorList>
            <person name="Merchant S.S."/>
            <person name="Prochnik S.E."/>
            <person name="Vallon O."/>
            <person name="Harris E.H."/>
            <person name="Karpowicz S.J."/>
            <person name="Witman G.B."/>
            <person name="Terry A."/>
            <person name="Salamov A."/>
            <person name="Fritz-Laylin L.K."/>
            <person name="Marechal-Drouard L."/>
            <person name="Marshall W.F."/>
            <person name="Qu L.H."/>
            <person name="Nelson D.R."/>
            <person name="Sanderfoot A.A."/>
            <person name="Spalding M.H."/>
            <person name="Kapitonov V.V."/>
            <person name="Ren Q."/>
            <person name="Ferris P."/>
            <person name="Lindquist E."/>
            <person name="Shapiro H."/>
            <person name="Lucas S.M."/>
            <person name="Grimwood J."/>
            <person name="Schmutz J."/>
            <person name="Cardol P."/>
            <person name="Cerutti H."/>
            <person name="Chanfreau G."/>
            <person name="Chen C.L."/>
            <person name="Cognat V."/>
            <person name="Croft M.T."/>
            <person name="Dent R."/>
            <person name="Dutcher S."/>
            <person name="Fernandez E."/>
            <person name="Fukuzawa H."/>
            <person name="Gonzalez-Ballester D."/>
            <person name="Gonzalez-Halphen D."/>
            <person name="Hallmann A."/>
            <person name="Hanikenne M."/>
            <person name="Hippler M."/>
            <person name="Inwood W."/>
            <person name="Jabbari K."/>
            <person name="Kalanon M."/>
            <person name="Kuras R."/>
            <person name="Lefebvre P.A."/>
            <person name="Lemaire S.D."/>
            <person name="Lobanov A.V."/>
            <person name="Lohr M."/>
            <person name="Manuell A."/>
            <person name="Meier I."/>
            <person name="Mets L."/>
            <person name="Mittag M."/>
            <person name="Mittelmeier T."/>
            <person name="Moroney J.V."/>
            <person name="Moseley J."/>
            <person name="Napoli C."/>
            <person name="Nedelcu A.M."/>
            <person name="Niyogi K."/>
            <person name="Novoselov S.V."/>
            <person name="Paulsen I.T."/>
            <person name="Pazour G."/>
            <person name="Purton S."/>
            <person name="Ral J.P."/>
            <person name="Riano-Pachon D.M."/>
            <person name="Riekhof W."/>
            <person name="Rymarquis L."/>
            <person name="Schroda M."/>
            <person name="Stern D."/>
            <person name="Umen J."/>
            <person name="Willows R."/>
            <person name="Wilson N."/>
            <person name="Zimmer S.L."/>
            <person name="Allmer J."/>
            <person name="Balk J."/>
            <person name="Bisova K."/>
            <person name="Chen C.J."/>
            <person name="Elias M."/>
            <person name="Gendler K."/>
            <person name="Hauser C."/>
            <person name="Lamb M.R."/>
            <person name="Ledford H."/>
            <person name="Long J.C."/>
            <person name="Minagawa J."/>
            <person name="Page M.D."/>
            <person name="Pan J."/>
            <person name="Pootakham W."/>
            <person name="Roje S."/>
            <person name="Rose A."/>
            <person name="Stahlberg E."/>
            <person name="Terauchi A.M."/>
            <person name="Yang P."/>
            <person name="Ball S."/>
            <person name="Bowler C."/>
            <person name="Dieckmann C.L."/>
            <person name="Gladyshev V.N."/>
            <person name="Green P."/>
            <person name="Jorgensen R."/>
            <person name="Mayfield S."/>
            <person name="Mueller-Roeber B."/>
            <person name="Rajamani S."/>
            <person name="Sayre R.T."/>
            <person name="Brokstein P."/>
            <person name="Dubchak I."/>
            <person name="Goodstein D."/>
            <person name="Hornick L."/>
            <person name="Huang Y.W."/>
            <person name="Jhaveri J."/>
            <person name="Luo Y."/>
            <person name="Martinez D."/>
            <person name="Ngau W.C."/>
            <person name="Otillar B."/>
            <person name="Poliakov A."/>
            <person name="Porter A."/>
            <person name="Szajkowski L."/>
            <person name="Werner G."/>
            <person name="Zhou K."/>
            <person name="Grigoriev I.V."/>
            <person name="Rokhsar D.S."/>
            <person name="Grossman A.R."/>
        </authorList>
    </citation>
    <scope>NUCLEOTIDE SEQUENCE [LARGE SCALE GENOMIC DNA]</scope>
    <source>
        <strain evidence="4">CC-503</strain>
    </source>
</reference>
<name>A8IFY7_CHLRE</name>
<gene>
    <name evidence="3" type="ORF">CHLRE_03g161750v5</name>
</gene>
<dbReference type="GO" id="GO:0071782">
    <property type="term" value="C:endoplasmic reticulum tubular network"/>
    <property type="evidence" value="ECO:0000318"/>
    <property type="project" value="GO_Central"/>
</dbReference>
<feature type="transmembrane region" description="Helical" evidence="2">
    <location>
        <begin position="44"/>
        <end position="67"/>
    </location>
</feature>
<evidence type="ECO:0000313" key="4">
    <source>
        <dbReference type="Proteomes" id="UP000006906"/>
    </source>
</evidence>
<dbReference type="PaxDb" id="3055-EDP06076"/>
<accession>A8IFY7</accession>
<feature type="compositionally biased region" description="Low complexity" evidence="1">
    <location>
        <begin position="167"/>
        <end position="182"/>
    </location>
</feature>
<keyword evidence="4" id="KW-1185">Reference proteome</keyword>
<evidence type="ECO:0000256" key="1">
    <source>
        <dbReference type="SAM" id="MobiDB-lite"/>
    </source>
</evidence>
<feature type="region of interest" description="Disordered" evidence="1">
    <location>
        <begin position="146"/>
        <end position="201"/>
    </location>
</feature>
<dbReference type="Proteomes" id="UP000006906">
    <property type="component" value="Chromosome 3"/>
</dbReference>
<evidence type="ECO:0000256" key="2">
    <source>
        <dbReference type="SAM" id="Phobius"/>
    </source>
</evidence>
<feature type="region of interest" description="Disordered" evidence="1">
    <location>
        <begin position="273"/>
        <end position="305"/>
    </location>
</feature>
<organism evidence="3 4">
    <name type="scientific">Chlamydomonas reinhardtii</name>
    <name type="common">Chlamydomonas smithii</name>
    <dbReference type="NCBI Taxonomy" id="3055"/>
    <lineage>
        <taxon>Eukaryota</taxon>
        <taxon>Viridiplantae</taxon>
        <taxon>Chlorophyta</taxon>
        <taxon>core chlorophytes</taxon>
        <taxon>Chlorophyceae</taxon>
        <taxon>CS clade</taxon>
        <taxon>Chlamydomonadales</taxon>
        <taxon>Chlamydomonadaceae</taxon>
        <taxon>Chlamydomonas</taxon>
    </lineage>
</organism>